<evidence type="ECO:0000313" key="2">
    <source>
        <dbReference type="Proteomes" id="UP001338137"/>
    </source>
</evidence>
<dbReference type="Pfam" id="PF03682">
    <property type="entry name" value="UPF0158"/>
    <property type="match status" value="1"/>
</dbReference>
<evidence type="ECO:0000313" key="1">
    <source>
        <dbReference type="EMBL" id="MEC0228200.1"/>
    </source>
</evidence>
<proteinExistence type="predicted"/>
<dbReference type="InterPro" id="IPR005361">
    <property type="entry name" value="UPF0158"/>
</dbReference>
<protein>
    <submittedName>
        <fullName evidence="1">UPF0158 family protein</fullName>
    </submittedName>
</protein>
<name>A0ABU6G205_9BACL</name>
<accession>A0ABU6G205</accession>
<reference evidence="1 2" key="1">
    <citation type="submission" date="2023-03" db="EMBL/GenBank/DDBJ databases">
        <title>Bacillus Genome Sequencing.</title>
        <authorList>
            <person name="Dunlap C."/>
        </authorList>
    </citation>
    <scope>NUCLEOTIDE SEQUENCE [LARGE SCALE GENOMIC DNA]</scope>
    <source>
        <strain evidence="1 2">BD-533</strain>
    </source>
</reference>
<dbReference type="RefSeq" id="WP_326072461.1">
    <property type="nucleotide sequence ID" value="NZ_JARLKY010000029.1"/>
</dbReference>
<keyword evidence="2" id="KW-1185">Reference proteome</keyword>
<organism evidence="1 2">
    <name type="scientific">Paenibacillus alba</name>
    <dbReference type="NCBI Taxonomy" id="1197127"/>
    <lineage>
        <taxon>Bacteria</taxon>
        <taxon>Bacillati</taxon>
        <taxon>Bacillota</taxon>
        <taxon>Bacilli</taxon>
        <taxon>Bacillales</taxon>
        <taxon>Paenibacillaceae</taxon>
        <taxon>Paenibacillus</taxon>
    </lineage>
</organism>
<sequence>MVDFTETVSNEKLSKQLNDVLSGGRKIFRRFKDTLSSDSGELQRYYTFSEGRNRERVLEWLQDCGFKVDL</sequence>
<dbReference type="EMBL" id="JARLKY010000029">
    <property type="protein sequence ID" value="MEC0228200.1"/>
    <property type="molecule type" value="Genomic_DNA"/>
</dbReference>
<comment type="caution">
    <text evidence="1">The sequence shown here is derived from an EMBL/GenBank/DDBJ whole genome shotgun (WGS) entry which is preliminary data.</text>
</comment>
<gene>
    <name evidence="1" type="ORF">P4I72_13800</name>
</gene>
<dbReference type="Proteomes" id="UP001338137">
    <property type="component" value="Unassembled WGS sequence"/>
</dbReference>